<dbReference type="EMBL" id="BARS01057285">
    <property type="protein sequence ID" value="GAG50097.1"/>
    <property type="molecule type" value="Genomic_DNA"/>
</dbReference>
<dbReference type="AlphaFoldDB" id="X0YTN1"/>
<feature type="non-terminal residue" evidence="1">
    <location>
        <position position="145"/>
    </location>
</feature>
<accession>X0YTN1</accession>
<gene>
    <name evidence="1" type="ORF">S01H1_84049</name>
</gene>
<comment type="caution">
    <text evidence="1">The sequence shown here is derived from an EMBL/GenBank/DDBJ whole genome shotgun (WGS) entry which is preliminary data.</text>
</comment>
<reference evidence="1" key="1">
    <citation type="journal article" date="2014" name="Front. Microbiol.">
        <title>High frequency of phylogenetically diverse reductive dehalogenase-homologous genes in deep subseafloor sedimentary metagenomes.</title>
        <authorList>
            <person name="Kawai M."/>
            <person name="Futagami T."/>
            <person name="Toyoda A."/>
            <person name="Takaki Y."/>
            <person name="Nishi S."/>
            <person name="Hori S."/>
            <person name="Arai W."/>
            <person name="Tsubouchi T."/>
            <person name="Morono Y."/>
            <person name="Uchiyama I."/>
            <person name="Ito T."/>
            <person name="Fujiyama A."/>
            <person name="Inagaki F."/>
            <person name="Takami H."/>
        </authorList>
    </citation>
    <scope>NUCLEOTIDE SEQUENCE</scope>
    <source>
        <strain evidence="1">Expedition CK06-06</strain>
    </source>
</reference>
<sequence length="145" mass="17040">RLGNTHQVKKHANTYREQAVELVGLVKHTLTKFGPQPYEILRKLAETPVCFLREKGMEWSEIEEEFFVPFREEDDLDHCVMRLIDTNSVGDCANVDQWVDEAFDFLKERSIEKLPFTKKKFKRIVKGGIRDWNLQWADTIGSVIR</sequence>
<evidence type="ECO:0000313" key="1">
    <source>
        <dbReference type="EMBL" id="GAG50097.1"/>
    </source>
</evidence>
<organism evidence="1">
    <name type="scientific">marine sediment metagenome</name>
    <dbReference type="NCBI Taxonomy" id="412755"/>
    <lineage>
        <taxon>unclassified sequences</taxon>
        <taxon>metagenomes</taxon>
        <taxon>ecological metagenomes</taxon>
    </lineage>
</organism>
<name>X0YTN1_9ZZZZ</name>
<proteinExistence type="predicted"/>
<feature type="non-terminal residue" evidence="1">
    <location>
        <position position="1"/>
    </location>
</feature>
<protein>
    <submittedName>
        <fullName evidence="1">Uncharacterized protein</fullName>
    </submittedName>
</protein>